<evidence type="ECO:0000256" key="4">
    <source>
        <dbReference type="ARBA" id="ARBA00012706"/>
    </source>
</evidence>
<dbReference type="GO" id="GO:0000272">
    <property type="term" value="P:polysaccharide catabolic process"/>
    <property type="evidence" value="ECO:0007669"/>
    <property type="project" value="InterPro"/>
</dbReference>
<keyword evidence="5" id="KW-0964">Secreted</keyword>
<evidence type="ECO:0000259" key="11">
    <source>
        <dbReference type="Pfam" id="PF26410"/>
    </source>
</evidence>
<evidence type="ECO:0000313" key="13">
    <source>
        <dbReference type="Proteomes" id="UP000007264"/>
    </source>
</evidence>
<dbReference type="OrthoDB" id="406631at2759"/>
<dbReference type="InterPro" id="IPR001547">
    <property type="entry name" value="Glyco_hydro_5"/>
</dbReference>
<dbReference type="PANTHER" id="PTHR31451">
    <property type="match status" value="1"/>
</dbReference>
<reference evidence="12 13" key="1">
    <citation type="journal article" date="2012" name="Genome Biol.">
        <title>The genome of the polar eukaryotic microalga coccomyxa subellipsoidea reveals traits of cold adaptation.</title>
        <authorList>
            <person name="Blanc G."/>
            <person name="Agarkova I."/>
            <person name="Grimwood J."/>
            <person name="Kuo A."/>
            <person name="Brueggeman A."/>
            <person name="Dunigan D."/>
            <person name="Gurnon J."/>
            <person name="Ladunga I."/>
            <person name="Lindquist E."/>
            <person name="Lucas S."/>
            <person name="Pangilinan J."/>
            <person name="Proschold T."/>
            <person name="Salamov A."/>
            <person name="Schmutz J."/>
            <person name="Weeks D."/>
            <person name="Yamada T."/>
            <person name="Claverie J.M."/>
            <person name="Grigoriev I."/>
            <person name="Van Etten J."/>
            <person name="Lomsadze A."/>
            <person name="Borodovsky M."/>
        </authorList>
    </citation>
    <scope>NUCLEOTIDE SEQUENCE [LARGE SCALE GENOMIC DNA]</scope>
    <source>
        <strain evidence="12 13">C-169</strain>
    </source>
</reference>
<name>I0Z4L0_COCSC</name>
<dbReference type="Pfam" id="PF26410">
    <property type="entry name" value="GH5_mannosidase"/>
    <property type="match status" value="1"/>
</dbReference>
<evidence type="ECO:0000313" key="12">
    <source>
        <dbReference type="EMBL" id="EIE25579.1"/>
    </source>
</evidence>
<comment type="catalytic activity">
    <reaction evidence="1">
        <text>Random hydrolysis of (1-&gt;4)-beta-D-mannosidic linkages in mannans, galactomannans and glucomannans.</text>
        <dbReference type="EC" id="3.2.1.78"/>
    </reaction>
</comment>
<evidence type="ECO:0000256" key="7">
    <source>
        <dbReference type="ARBA" id="ARBA00022801"/>
    </source>
</evidence>
<comment type="caution">
    <text evidence="12">The sequence shown here is derived from an EMBL/GenBank/DDBJ whole genome shotgun (WGS) entry which is preliminary data.</text>
</comment>
<keyword evidence="10" id="KW-0812">Transmembrane</keyword>
<accession>I0Z4L0</accession>
<proteinExistence type="inferred from homology"/>
<feature type="domain" description="Glycoside hydrolase family 5" evidence="11">
    <location>
        <begin position="128"/>
        <end position="515"/>
    </location>
</feature>
<keyword evidence="10" id="KW-0472">Membrane</keyword>
<gene>
    <name evidence="12" type="ORF">COCSUDRAFT_46774</name>
</gene>
<dbReference type="STRING" id="574566.I0Z4L0"/>
<keyword evidence="7 12" id="KW-0378">Hydrolase</keyword>
<evidence type="ECO:0000256" key="8">
    <source>
        <dbReference type="ARBA" id="ARBA00023295"/>
    </source>
</evidence>
<dbReference type="GeneID" id="17043581"/>
<sequence>MLPVKISPSKETRRRNGANGSDAGDIEYANPHHSNEGSPQKALLSHSHYPSSDKPMDFYTQSDSVKAAKAHLAGPPAELPPSLAAAVRSGKRSLALAGGLLLGCLVLYVMWPRSGYGYGYDGVEETEHFVSVSGTQFVLECRPFYVAGFNAHDLVPKSLANPAEHKTEGNKMGIDLVRDMFANATKWKLNTVRLYAHTTDPDHPFMDGPGKYNEEAWEALDRVLDEARRAGLKVMLSFLDNWKYAGGVDEIVDWSKTAPKRKQKRPADSAGDFDDKNVANKVKEYEVERHALFFTDADSKRIYKENVKFVVTRKNSVNGRAYKDDPTIFAWGLLNEPRCETWKVKECPGNFRAWVDEMAAYVKHLDPSHLVTIGEEGFFGEDRPEAVHNPQGWGGQIGQDFVLDHASPSIDFATTHVWPDNWQRVLIQGFACIRTEAAYQKEWLEAHMVDAEAALGKPVLLEEFGKRLIKGSDVQLFADAIDHLRNPVFETTYSLVTAAIQSGRPLRGVLFWRWDLQVYAGMAPADYGVQVADTTFDLIRDNASKVKMLAAQQPPDSSCKVGCWVPDVHSGTFSTVNRCVNKPAVCQSAAKALQKSPLLSLAATNNAPVEVYSSQASCCRPGLGAFDNGCSFDA</sequence>
<organism evidence="12 13">
    <name type="scientific">Coccomyxa subellipsoidea (strain C-169)</name>
    <name type="common">Green microalga</name>
    <dbReference type="NCBI Taxonomy" id="574566"/>
    <lineage>
        <taxon>Eukaryota</taxon>
        <taxon>Viridiplantae</taxon>
        <taxon>Chlorophyta</taxon>
        <taxon>core chlorophytes</taxon>
        <taxon>Trebouxiophyceae</taxon>
        <taxon>Trebouxiophyceae incertae sedis</taxon>
        <taxon>Coccomyxaceae</taxon>
        <taxon>Coccomyxa</taxon>
        <taxon>Coccomyxa subellipsoidea</taxon>
    </lineage>
</organism>
<keyword evidence="10" id="KW-1133">Transmembrane helix</keyword>
<dbReference type="EMBL" id="AGSI01000004">
    <property type="protein sequence ID" value="EIE25579.1"/>
    <property type="molecule type" value="Genomic_DNA"/>
</dbReference>
<dbReference type="GO" id="GO:0005576">
    <property type="term" value="C:extracellular region"/>
    <property type="evidence" value="ECO:0007669"/>
    <property type="project" value="UniProtKB-SubCell"/>
</dbReference>
<keyword evidence="8" id="KW-0326">Glycosidase</keyword>
<dbReference type="EC" id="3.2.1.78" evidence="4"/>
<protein>
    <recommendedName>
        <fullName evidence="4">mannan endo-1,4-beta-mannosidase</fullName>
        <ecNumber evidence="4">3.2.1.78</ecNumber>
    </recommendedName>
</protein>
<dbReference type="PANTHER" id="PTHR31451:SF39">
    <property type="entry name" value="MANNAN ENDO-1,4-BETA-MANNOSIDASE 1"/>
    <property type="match status" value="1"/>
</dbReference>
<dbReference type="Gene3D" id="3.20.20.80">
    <property type="entry name" value="Glycosidases"/>
    <property type="match status" value="1"/>
</dbReference>
<dbReference type="GO" id="GO:0016985">
    <property type="term" value="F:mannan endo-1,4-beta-mannosidase activity"/>
    <property type="evidence" value="ECO:0007669"/>
    <property type="project" value="UniProtKB-EC"/>
</dbReference>
<dbReference type="InterPro" id="IPR045053">
    <property type="entry name" value="MAN-like"/>
</dbReference>
<keyword evidence="6" id="KW-0732">Signal</keyword>
<feature type="region of interest" description="Disordered" evidence="9">
    <location>
        <begin position="1"/>
        <end position="47"/>
    </location>
</feature>
<feature type="transmembrane region" description="Helical" evidence="10">
    <location>
        <begin position="94"/>
        <end position="111"/>
    </location>
</feature>
<dbReference type="SUPFAM" id="SSF51445">
    <property type="entry name" value="(Trans)glycosidases"/>
    <property type="match status" value="1"/>
</dbReference>
<dbReference type="InterPro" id="IPR017853">
    <property type="entry name" value="GH"/>
</dbReference>
<dbReference type="Proteomes" id="UP000007264">
    <property type="component" value="Unassembled WGS sequence"/>
</dbReference>
<dbReference type="eggNOG" id="ENOG502QQFD">
    <property type="taxonomic scope" value="Eukaryota"/>
</dbReference>
<evidence type="ECO:0000256" key="5">
    <source>
        <dbReference type="ARBA" id="ARBA00022525"/>
    </source>
</evidence>
<comment type="similarity">
    <text evidence="3">Belongs to the glycosyl hydrolase 5 (cellulase A) family.</text>
</comment>
<evidence type="ECO:0000256" key="10">
    <source>
        <dbReference type="SAM" id="Phobius"/>
    </source>
</evidence>
<evidence type="ECO:0000256" key="6">
    <source>
        <dbReference type="ARBA" id="ARBA00022729"/>
    </source>
</evidence>
<evidence type="ECO:0000256" key="2">
    <source>
        <dbReference type="ARBA" id="ARBA00004613"/>
    </source>
</evidence>
<comment type="subcellular location">
    <subcellularLocation>
        <location evidence="2">Secreted</location>
    </subcellularLocation>
</comment>
<keyword evidence="13" id="KW-1185">Reference proteome</keyword>
<dbReference type="KEGG" id="csl:COCSUDRAFT_46774"/>
<evidence type="ECO:0000256" key="3">
    <source>
        <dbReference type="ARBA" id="ARBA00005641"/>
    </source>
</evidence>
<evidence type="ECO:0000256" key="9">
    <source>
        <dbReference type="SAM" id="MobiDB-lite"/>
    </source>
</evidence>
<dbReference type="AlphaFoldDB" id="I0Z4L0"/>
<evidence type="ECO:0000256" key="1">
    <source>
        <dbReference type="ARBA" id="ARBA00001678"/>
    </source>
</evidence>
<dbReference type="RefSeq" id="XP_005650123.1">
    <property type="nucleotide sequence ID" value="XM_005650066.1"/>
</dbReference>